<reference evidence="2" key="1">
    <citation type="submission" date="2022-04" db="EMBL/GenBank/DDBJ databases">
        <title>Consumption of N2O by Flavobacterium azooxidireducens sp. nov. isolated from Decomposing Leaf Litter of Phragmites australis (Cav.).</title>
        <authorList>
            <person name="Behrendt U."/>
            <person name="Spanner T."/>
            <person name="Augustin J."/>
            <person name="Horn M.A."/>
            <person name="Kolb S."/>
            <person name="Ulrich A."/>
        </authorList>
    </citation>
    <scope>NUCLEOTIDE SEQUENCE</scope>
    <source>
        <strain evidence="2">IGB 4-14</strain>
    </source>
</reference>
<evidence type="ECO:0000256" key="1">
    <source>
        <dbReference type="SAM" id="Phobius"/>
    </source>
</evidence>
<feature type="transmembrane region" description="Helical" evidence="1">
    <location>
        <begin position="118"/>
        <end position="138"/>
    </location>
</feature>
<keyword evidence="3" id="KW-1185">Reference proteome</keyword>
<dbReference type="Proteomes" id="UP000830583">
    <property type="component" value="Chromosome"/>
</dbReference>
<feature type="transmembrane region" description="Helical" evidence="1">
    <location>
        <begin position="86"/>
        <end position="106"/>
    </location>
</feature>
<evidence type="ECO:0008006" key="4">
    <source>
        <dbReference type="Google" id="ProtNLM"/>
    </source>
</evidence>
<organism evidence="2 3">
    <name type="scientific">Flavobacterium azooxidireducens</name>
    <dbReference type="NCBI Taxonomy" id="1871076"/>
    <lineage>
        <taxon>Bacteria</taxon>
        <taxon>Pseudomonadati</taxon>
        <taxon>Bacteroidota</taxon>
        <taxon>Flavobacteriia</taxon>
        <taxon>Flavobacteriales</taxon>
        <taxon>Flavobacteriaceae</taxon>
        <taxon>Flavobacterium</taxon>
    </lineage>
</organism>
<keyword evidence="1" id="KW-0472">Membrane</keyword>
<feature type="transmembrane region" description="Helical" evidence="1">
    <location>
        <begin position="44"/>
        <end position="66"/>
    </location>
</feature>
<evidence type="ECO:0000313" key="3">
    <source>
        <dbReference type="Proteomes" id="UP000830583"/>
    </source>
</evidence>
<feature type="transmembrane region" description="Helical" evidence="1">
    <location>
        <begin position="12"/>
        <end position="32"/>
    </location>
</feature>
<proteinExistence type="predicted"/>
<accession>A0ABY4KLG1</accession>
<dbReference type="EMBL" id="CP096205">
    <property type="protein sequence ID" value="UPQ80623.1"/>
    <property type="molecule type" value="Genomic_DNA"/>
</dbReference>
<dbReference type="RefSeq" id="WP_248436513.1">
    <property type="nucleotide sequence ID" value="NZ_CP096205.1"/>
</dbReference>
<keyword evidence="1" id="KW-1133">Transmembrane helix</keyword>
<sequence>MYELLQKLHSWWAYLALIVLLIAVVNALIGYASKKSFESKDLRISLFALIFTHVQLLLGLAVFFVSQKGIKAFGIEGAMKNPELRLTMLEHPLINIIAIILITIGWSKHKKVASEAKFKKILFFYGIGLLLILSRLPWSSWLA</sequence>
<name>A0ABY4KLG1_9FLAO</name>
<gene>
    <name evidence="2" type="ORF">M0M57_07225</name>
</gene>
<keyword evidence="1" id="KW-0812">Transmembrane</keyword>
<protein>
    <recommendedName>
        <fullName evidence="4">50S ribosomal protein L27</fullName>
    </recommendedName>
</protein>
<evidence type="ECO:0000313" key="2">
    <source>
        <dbReference type="EMBL" id="UPQ80623.1"/>
    </source>
</evidence>